<dbReference type="AlphaFoldDB" id="A0A4C1WB12"/>
<evidence type="ECO:0000313" key="2">
    <source>
        <dbReference type="Proteomes" id="UP000299102"/>
    </source>
</evidence>
<evidence type="ECO:0000313" key="1">
    <source>
        <dbReference type="EMBL" id="GBP48566.1"/>
    </source>
</evidence>
<organism evidence="1 2">
    <name type="scientific">Eumeta variegata</name>
    <name type="common">Bagworm moth</name>
    <name type="synonym">Eumeta japonica</name>
    <dbReference type="NCBI Taxonomy" id="151549"/>
    <lineage>
        <taxon>Eukaryota</taxon>
        <taxon>Metazoa</taxon>
        <taxon>Ecdysozoa</taxon>
        <taxon>Arthropoda</taxon>
        <taxon>Hexapoda</taxon>
        <taxon>Insecta</taxon>
        <taxon>Pterygota</taxon>
        <taxon>Neoptera</taxon>
        <taxon>Endopterygota</taxon>
        <taxon>Lepidoptera</taxon>
        <taxon>Glossata</taxon>
        <taxon>Ditrysia</taxon>
        <taxon>Tineoidea</taxon>
        <taxon>Psychidae</taxon>
        <taxon>Oiketicinae</taxon>
        <taxon>Eumeta</taxon>
    </lineage>
</organism>
<gene>
    <name evidence="1" type="ORF">EVAR_38541_1</name>
</gene>
<name>A0A4C1WB12_EUMVA</name>
<sequence>MVEILPRYKAYWGLVKALKTEGTVLTVALRKPEKSIAFDIRSITCRRHLHAELSASDERIRAVDFDIAVASCRQEVYSPCESATPRAPGRTDCP</sequence>
<accession>A0A4C1WB12</accession>
<dbReference type="EMBL" id="BGZK01000526">
    <property type="protein sequence ID" value="GBP48566.1"/>
    <property type="molecule type" value="Genomic_DNA"/>
</dbReference>
<comment type="caution">
    <text evidence="1">The sequence shown here is derived from an EMBL/GenBank/DDBJ whole genome shotgun (WGS) entry which is preliminary data.</text>
</comment>
<protein>
    <submittedName>
        <fullName evidence="1">Uncharacterized protein</fullName>
    </submittedName>
</protein>
<keyword evidence="2" id="KW-1185">Reference proteome</keyword>
<reference evidence="1 2" key="1">
    <citation type="journal article" date="2019" name="Commun. Biol.">
        <title>The bagworm genome reveals a unique fibroin gene that provides high tensile strength.</title>
        <authorList>
            <person name="Kono N."/>
            <person name="Nakamura H."/>
            <person name="Ohtoshi R."/>
            <person name="Tomita M."/>
            <person name="Numata K."/>
            <person name="Arakawa K."/>
        </authorList>
    </citation>
    <scope>NUCLEOTIDE SEQUENCE [LARGE SCALE GENOMIC DNA]</scope>
</reference>
<dbReference type="Proteomes" id="UP000299102">
    <property type="component" value="Unassembled WGS sequence"/>
</dbReference>
<proteinExistence type="predicted"/>